<reference evidence="1 2" key="1">
    <citation type="journal article" date="2019" name="Sci. Rep.">
        <title>Orb-weaving spider Araneus ventricosus genome elucidates the spidroin gene catalogue.</title>
        <authorList>
            <person name="Kono N."/>
            <person name="Nakamura H."/>
            <person name="Ohtoshi R."/>
            <person name="Moran D.A.P."/>
            <person name="Shinohara A."/>
            <person name="Yoshida Y."/>
            <person name="Fujiwara M."/>
            <person name="Mori M."/>
            <person name="Tomita M."/>
            <person name="Arakawa K."/>
        </authorList>
    </citation>
    <scope>NUCLEOTIDE SEQUENCE [LARGE SCALE GENOMIC DNA]</scope>
</reference>
<gene>
    <name evidence="1" type="ORF">AVEN_219762_1</name>
</gene>
<evidence type="ECO:0000313" key="2">
    <source>
        <dbReference type="Proteomes" id="UP000499080"/>
    </source>
</evidence>
<sequence length="168" mass="18693">MSISGLMDVVPSLRIDTTCKIYCFTRITMGLLQTGTAHGKGAVDGLGAVVKRNVWFCILRKQNVINTAIEFSKIAEKEAPHINVKYISGEDIQRCITRFALIEKWEGATPILGIHSMHFAQPVGADSLGLWKHSCFSDKKDPDEKIQILWPVQDKDIVSAHLESQVKS</sequence>
<name>A0A4Y2JWU2_ARAVE</name>
<comment type="caution">
    <text evidence="1">The sequence shown here is derived from an EMBL/GenBank/DDBJ whole genome shotgun (WGS) entry which is preliminary data.</text>
</comment>
<dbReference type="PANTHER" id="PTHR46601:SF2">
    <property type="entry name" value="UBIQUITIN-LIKE PROTEASE FAMILY PROFILE DOMAIN-CONTAINING PROTEIN"/>
    <property type="match status" value="1"/>
</dbReference>
<organism evidence="1 2">
    <name type="scientific">Araneus ventricosus</name>
    <name type="common">Orbweaver spider</name>
    <name type="synonym">Epeira ventricosa</name>
    <dbReference type="NCBI Taxonomy" id="182803"/>
    <lineage>
        <taxon>Eukaryota</taxon>
        <taxon>Metazoa</taxon>
        <taxon>Ecdysozoa</taxon>
        <taxon>Arthropoda</taxon>
        <taxon>Chelicerata</taxon>
        <taxon>Arachnida</taxon>
        <taxon>Araneae</taxon>
        <taxon>Araneomorphae</taxon>
        <taxon>Entelegynae</taxon>
        <taxon>Araneoidea</taxon>
        <taxon>Araneidae</taxon>
        <taxon>Araneus</taxon>
    </lineage>
</organism>
<dbReference type="OrthoDB" id="5984309at2759"/>
<dbReference type="PANTHER" id="PTHR46601">
    <property type="entry name" value="ULP_PROTEASE DOMAIN-CONTAINING PROTEIN"/>
    <property type="match status" value="1"/>
</dbReference>
<dbReference type="AlphaFoldDB" id="A0A4Y2JWU2"/>
<dbReference type="EMBL" id="BGPR01003925">
    <property type="protein sequence ID" value="GBM93988.1"/>
    <property type="molecule type" value="Genomic_DNA"/>
</dbReference>
<protein>
    <submittedName>
        <fullName evidence="1">Uncharacterized protein</fullName>
    </submittedName>
</protein>
<evidence type="ECO:0000313" key="1">
    <source>
        <dbReference type="EMBL" id="GBM93988.1"/>
    </source>
</evidence>
<proteinExistence type="predicted"/>
<dbReference type="Proteomes" id="UP000499080">
    <property type="component" value="Unassembled WGS sequence"/>
</dbReference>
<keyword evidence="2" id="KW-1185">Reference proteome</keyword>
<accession>A0A4Y2JWU2</accession>